<dbReference type="EMBL" id="DVNZ01000030">
    <property type="protein sequence ID" value="HIU93694.1"/>
    <property type="molecule type" value="Genomic_DNA"/>
</dbReference>
<evidence type="ECO:0000313" key="9">
    <source>
        <dbReference type="Proteomes" id="UP000824128"/>
    </source>
</evidence>
<feature type="transmembrane region" description="Helical" evidence="6">
    <location>
        <begin position="112"/>
        <end position="134"/>
    </location>
</feature>
<comment type="subcellular location">
    <subcellularLocation>
        <location evidence="1">Membrane</location>
        <topology evidence="1">Multi-pass membrane protein</topology>
    </subcellularLocation>
</comment>
<evidence type="ECO:0000313" key="8">
    <source>
        <dbReference type="EMBL" id="HIU93694.1"/>
    </source>
</evidence>
<evidence type="ECO:0000256" key="4">
    <source>
        <dbReference type="ARBA" id="ARBA00022989"/>
    </source>
</evidence>
<evidence type="ECO:0000256" key="1">
    <source>
        <dbReference type="ARBA" id="ARBA00004141"/>
    </source>
</evidence>
<evidence type="ECO:0000256" key="5">
    <source>
        <dbReference type="ARBA" id="ARBA00023136"/>
    </source>
</evidence>
<name>A0A9D1N2T0_9FIRM</name>
<dbReference type="GO" id="GO:0017004">
    <property type="term" value="P:cytochrome complex assembly"/>
    <property type="evidence" value="ECO:0007669"/>
    <property type="project" value="InterPro"/>
</dbReference>
<evidence type="ECO:0000256" key="3">
    <source>
        <dbReference type="ARBA" id="ARBA00022692"/>
    </source>
</evidence>
<dbReference type="GO" id="GO:0016020">
    <property type="term" value="C:membrane"/>
    <property type="evidence" value="ECO:0007669"/>
    <property type="project" value="UniProtKB-SubCell"/>
</dbReference>
<feature type="domain" description="Cytochrome C biogenesis protein transmembrane" evidence="7">
    <location>
        <begin position="5"/>
        <end position="204"/>
    </location>
</feature>
<evidence type="ECO:0000259" key="7">
    <source>
        <dbReference type="Pfam" id="PF02683"/>
    </source>
</evidence>
<comment type="caution">
    <text evidence="8">The sequence shown here is derived from an EMBL/GenBank/DDBJ whole genome shotgun (WGS) entry which is preliminary data.</text>
</comment>
<dbReference type="InterPro" id="IPR003834">
    <property type="entry name" value="Cyt_c_assmbl_TM_dom"/>
</dbReference>
<sequence length="217" mass="23185">MQYLITFVEGVISFVSPCMLPMLPVYLSYFAERADGQRRMLLRAACFVLGFTLVFSLLGVFAGTLGGLLARYRTAVNIVCGAIVVLLGLSYLEVVPLPFFRGMREGRQIKSAAGAFLFGVVYSVSLTPCVGAFLGSALMMASTAGTAGAGLLLLLVYSLGLGVPFLLSAVLIGRLSAAFGFIKRHYRTINTVCGVFLILVGIAMALGWMNRLLAIFS</sequence>
<comment type="similarity">
    <text evidence="2">Belongs to the DsbD family.</text>
</comment>
<evidence type="ECO:0000256" key="6">
    <source>
        <dbReference type="SAM" id="Phobius"/>
    </source>
</evidence>
<accession>A0A9D1N2T0</accession>
<feature type="transmembrane region" description="Helical" evidence="6">
    <location>
        <begin position="75"/>
        <end position="100"/>
    </location>
</feature>
<organism evidence="8 9">
    <name type="scientific">Candidatus Aphodomorpha intestinavium</name>
    <dbReference type="NCBI Taxonomy" id="2840672"/>
    <lineage>
        <taxon>Bacteria</taxon>
        <taxon>Bacillati</taxon>
        <taxon>Bacillota</taxon>
        <taxon>Clostridia</taxon>
        <taxon>Eubacteriales</taxon>
        <taxon>Candidatus Aphodomorpha</taxon>
    </lineage>
</organism>
<dbReference type="Proteomes" id="UP000824128">
    <property type="component" value="Unassembled WGS sequence"/>
</dbReference>
<dbReference type="PANTHER" id="PTHR31272">
    <property type="entry name" value="CYTOCHROME C-TYPE BIOGENESIS PROTEIN HI_1454-RELATED"/>
    <property type="match status" value="1"/>
</dbReference>
<dbReference type="InterPro" id="IPR051790">
    <property type="entry name" value="Cytochrome_c-biogenesis_DsbD"/>
</dbReference>
<keyword evidence="5 6" id="KW-0472">Membrane</keyword>
<keyword evidence="4 6" id="KW-1133">Transmembrane helix</keyword>
<keyword evidence="3 6" id="KW-0812">Transmembrane</keyword>
<reference evidence="8" key="2">
    <citation type="journal article" date="2021" name="PeerJ">
        <title>Extensive microbial diversity within the chicken gut microbiome revealed by metagenomics and culture.</title>
        <authorList>
            <person name="Gilroy R."/>
            <person name="Ravi A."/>
            <person name="Getino M."/>
            <person name="Pursley I."/>
            <person name="Horton D.L."/>
            <person name="Alikhan N.F."/>
            <person name="Baker D."/>
            <person name="Gharbi K."/>
            <person name="Hall N."/>
            <person name="Watson M."/>
            <person name="Adriaenssens E.M."/>
            <person name="Foster-Nyarko E."/>
            <person name="Jarju S."/>
            <person name="Secka A."/>
            <person name="Antonio M."/>
            <person name="Oren A."/>
            <person name="Chaudhuri R.R."/>
            <person name="La Ragione R."/>
            <person name="Hildebrand F."/>
            <person name="Pallen M.J."/>
        </authorList>
    </citation>
    <scope>NUCLEOTIDE SEQUENCE</scope>
    <source>
        <strain evidence="8">ChiGjej2B2-16831</strain>
    </source>
</reference>
<proteinExistence type="inferred from homology"/>
<evidence type="ECO:0000256" key="2">
    <source>
        <dbReference type="ARBA" id="ARBA00006143"/>
    </source>
</evidence>
<dbReference type="AlphaFoldDB" id="A0A9D1N2T0"/>
<protein>
    <submittedName>
        <fullName evidence="8">Cytochrome c biogenesis protein CcdA</fullName>
    </submittedName>
</protein>
<gene>
    <name evidence="8" type="ORF">IAD24_00905</name>
</gene>
<feature type="transmembrane region" description="Helical" evidence="6">
    <location>
        <begin position="154"/>
        <end position="177"/>
    </location>
</feature>
<dbReference type="PANTHER" id="PTHR31272:SF9">
    <property type="entry name" value="BLL1027 PROTEIN"/>
    <property type="match status" value="1"/>
</dbReference>
<dbReference type="Pfam" id="PF02683">
    <property type="entry name" value="DsbD_TM"/>
    <property type="match status" value="1"/>
</dbReference>
<reference evidence="8" key="1">
    <citation type="submission" date="2020-10" db="EMBL/GenBank/DDBJ databases">
        <authorList>
            <person name="Gilroy R."/>
        </authorList>
    </citation>
    <scope>NUCLEOTIDE SEQUENCE</scope>
    <source>
        <strain evidence="8">ChiGjej2B2-16831</strain>
    </source>
</reference>
<feature type="transmembrane region" description="Helical" evidence="6">
    <location>
        <begin position="41"/>
        <end position="69"/>
    </location>
</feature>
<feature type="transmembrane region" description="Helical" evidence="6">
    <location>
        <begin position="6"/>
        <end position="29"/>
    </location>
</feature>
<feature type="transmembrane region" description="Helical" evidence="6">
    <location>
        <begin position="189"/>
        <end position="209"/>
    </location>
</feature>